<keyword evidence="3" id="KW-1185">Reference proteome</keyword>
<feature type="signal peptide" evidence="1">
    <location>
        <begin position="1"/>
        <end position="23"/>
    </location>
</feature>
<evidence type="ECO:0000256" key="1">
    <source>
        <dbReference type="SAM" id="SignalP"/>
    </source>
</evidence>
<dbReference type="EMBL" id="LWDV01000008">
    <property type="protein sequence ID" value="OCL27271.1"/>
    <property type="molecule type" value="Genomic_DNA"/>
</dbReference>
<keyword evidence="1" id="KW-0732">Signal</keyword>
<dbReference type="SUPFAM" id="SSF56935">
    <property type="entry name" value="Porins"/>
    <property type="match status" value="1"/>
</dbReference>
<accession>A0A1C0AAF9</accession>
<organism evidence="2 3">
    <name type="scientific">Orenia metallireducens</name>
    <dbReference type="NCBI Taxonomy" id="1413210"/>
    <lineage>
        <taxon>Bacteria</taxon>
        <taxon>Bacillati</taxon>
        <taxon>Bacillota</taxon>
        <taxon>Clostridia</taxon>
        <taxon>Halanaerobiales</taxon>
        <taxon>Halobacteroidaceae</taxon>
        <taxon>Orenia</taxon>
    </lineage>
</organism>
<name>A0A1C0AAF9_9FIRM</name>
<dbReference type="RefSeq" id="WP_068716983.1">
    <property type="nucleotide sequence ID" value="NZ_LWDV01000008.1"/>
</dbReference>
<evidence type="ECO:0000313" key="2">
    <source>
        <dbReference type="EMBL" id="OCL27271.1"/>
    </source>
</evidence>
<dbReference type="OrthoDB" id="2111548at2"/>
<gene>
    <name evidence="2" type="ORF">U472_07335</name>
</gene>
<evidence type="ECO:0008006" key="4">
    <source>
        <dbReference type="Google" id="ProtNLM"/>
    </source>
</evidence>
<feature type="chain" id="PRO_5008642941" description="Conjugal transfer protein TraF" evidence="1">
    <location>
        <begin position="24"/>
        <end position="350"/>
    </location>
</feature>
<reference evidence="2 3" key="2">
    <citation type="submission" date="2016-08" db="EMBL/GenBank/DDBJ databases">
        <title>Orenia metallireducens sp. nov. strain Z6, a Novel Metal-reducing Firmicute from the Deep Subsurface.</title>
        <authorList>
            <person name="Maxim B.I."/>
            <person name="Kenneth K."/>
            <person name="Flynn T.M."/>
            <person name="Oloughlin E.J."/>
            <person name="Locke R.A."/>
            <person name="Weber J.R."/>
            <person name="Egan S.M."/>
            <person name="Mackie R.I."/>
            <person name="Cann I.K."/>
        </authorList>
    </citation>
    <scope>NUCLEOTIDE SEQUENCE [LARGE SCALE GENOMIC DNA]</scope>
    <source>
        <strain evidence="2 3">Z6</strain>
    </source>
</reference>
<dbReference type="AlphaFoldDB" id="A0A1C0AAF9"/>
<dbReference type="Proteomes" id="UP000093514">
    <property type="component" value="Unassembled WGS sequence"/>
</dbReference>
<evidence type="ECO:0000313" key="3">
    <source>
        <dbReference type="Proteomes" id="UP000093514"/>
    </source>
</evidence>
<protein>
    <recommendedName>
        <fullName evidence="4">Conjugal transfer protein TraF</fullName>
    </recommendedName>
</protein>
<dbReference type="Gene3D" id="2.40.160.60">
    <property type="entry name" value="Outer membrane protein transport protein (OMPP1/FadL/TodX)"/>
    <property type="match status" value="1"/>
</dbReference>
<comment type="caution">
    <text evidence="2">The sequence shown here is derived from an EMBL/GenBank/DDBJ whole genome shotgun (WGS) entry which is preliminary data.</text>
</comment>
<sequence>MKKIYVVVMVVLLLTTMVAPSFAANKLGSKAHGMGGAFTAVADDASAVYWNPAGLTQSGLLGFNLDLGGQVNSDDVQAIQDFIDSIDAIQNATTDQEKIEAVKSLEFPEDVKLNINGLVAANFKKVGVGLIANSELTTESSEVNNVKTQTAQNMMIGEGIISLGTNIIDPPLNIGSIALGMNAKYISGRYDAVEYSYNETNLTFNEPVEISDDATGYGLDVGALIKVTDMVNIGATVRNATSKLDWDESSDLPDELERTVTLGAAAKLPFPIAATVAVDIEMPEDQEDIYHFGLEKRIIAGLLALRLGAYEQSGEDTVYTGGLGLNVPFVDLNLAVDSDKYVSLSGTFRF</sequence>
<reference evidence="3" key="1">
    <citation type="submission" date="2016-07" db="EMBL/GenBank/DDBJ databases">
        <authorList>
            <person name="Florea S."/>
            <person name="Webb J.S."/>
            <person name="Jaromczyk J."/>
            <person name="Schardl C.L."/>
        </authorList>
    </citation>
    <scope>NUCLEOTIDE SEQUENCE [LARGE SCALE GENOMIC DNA]</scope>
    <source>
        <strain evidence="3">Z6</strain>
    </source>
</reference>
<proteinExistence type="predicted"/>